<dbReference type="GeneID" id="69058933"/>
<evidence type="ECO:0000259" key="1">
    <source>
        <dbReference type="PROSITE" id="PS50902"/>
    </source>
</evidence>
<reference evidence="2 3" key="1">
    <citation type="submission" date="2019-12" db="EMBL/GenBank/DDBJ databases">
        <title>Lactobacillus hilgardii FLUB.</title>
        <authorList>
            <person name="Gustaw K."/>
        </authorList>
    </citation>
    <scope>NUCLEOTIDE SEQUENCE [LARGE SCALE GENOMIC DNA]</scope>
    <source>
        <strain evidence="2 3">FLUB</strain>
    </source>
</reference>
<dbReference type="SMR" id="A0A6P1E7X4"/>
<dbReference type="RefSeq" id="WP_003635569.1">
    <property type="nucleotide sequence ID" value="NZ_CABKOL010000104.1"/>
</dbReference>
<dbReference type="InterPro" id="IPR008254">
    <property type="entry name" value="Flavodoxin/NO_synth"/>
</dbReference>
<dbReference type="PROSITE" id="PS50902">
    <property type="entry name" value="FLAVODOXIN_LIKE"/>
    <property type="match status" value="1"/>
</dbReference>
<dbReference type="AlphaFoldDB" id="A0A6P1E7X4"/>
<gene>
    <name evidence="2" type="ORF">GQR93_11180</name>
</gene>
<dbReference type="GO" id="GO:0009055">
    <property type="term" value="F:electron transfer activity"/>
    <property type="evidence" value="ECO:0007669"/>
    <property type="project" value="InterPro"/>
</dbReference>
<name>A0A6P1E7X4_LENHI</name>
<dbReference type="SUPFAM" id="SSF52218">
    <property type="entry name" value="Flavoproteins"/>
    <property type="match status" value="1"/>
</dbReference>
<organism evidence="2 3">
    <name type="scientific">Lentilactobacillus hilgardii</name>
    <name type="common">Lactobacillus hilgardii</name>
    <dbReference type="NCBI Taxonomy" id="1588"/>
    <lineage>
        <taxon>Bacteria</taxon>
        <taxon>Bacillati</taxon>
        <taxon>Bacillota</taxon>
        <taxon>Bacilli</taxon>
        <taxon>Lactobacillales</taxon>
        <taxon>Lactobacillaceae</taxon>
        <taxon>Lentilactobacillus</taxon>
    </lineage>
</organism>
<dbReference type="InterPro" id="IPR029039">
    <property type="entry name" value="Flavoprotein-like_sf"/>
</dbReference>
<dbReference type="Gene3D" id="3.40.50.360">
    <property type="match status" value="1"/>
</dbReference>
<evidence type="ECO:0000313" key="3">
    <source>
        <dbReference type="Proteomes" id="UP000465035"/>
    </source>
</evidence>
<dbReference type="PROSITE" id="PS00201">
    <property type="entry name" value="FLAVODOXIN"/>
    <property type="match status" value="1"/>
</dbReference>
<protein>
    <recommendedName>
        <fullName evidence="1">Flavodoxin-like domain-containing protein</fullName>
    </recommendedName>
</protein>
<dbReference type="PANTHER" id="PTHR39201:SF1">
    <property type="entry name" value="FLAVODOXIN-LIKE DOMAIN-CONTAINING PROTEIN"/>
    <property type="match status" value="1"/>
</dbReference>
<evidence type="ECO:0000313" key="2">
    <source>
        <dbReference type="EMBL" id="QHB52709.1"/>
    </source>
</evidence>
<dbReference type="Proteomes" id="UP000465035">
    <property type="component" value="Chromosome"/>
</dbReference>
<dbReference type="PANTHER" id="PTHR39201">
    <property type="entry name" value="EXPORTED PROTEIN-RELATED"/>
    <property type="match status" value="1"/>
</dbReference>
<dbReference type="GO" id="GO:0010181">
    <property type="term" value="F:FMN binding"/>
    <property type="evidence" value="ECO:0007669"/>
    <property type="project" value="InterPro"/>
</dbReference>
<feature type="domain" description="Flavodoxin-like" evidence="1">
    <location>
        <begin position="7"/>
        <end position="158"/>
    </location>
</feature>
<accession>A0A6P1E7X4</accession>
<dbReference type="InterPro" id="IPR001226">
    <property type="entry name" value="Flavodoxin_CS"/>
</dbReference>
<dbReference type="Pfam" id="PF12682">
    <property type="entry name" value="Flavodoxin_4"/>
    <property type="match status" value="1"/>
</dbReference>
<dbReference type="EMBL" id="CP047121">
    <property type="protein sequence ID" value="QHB52709.1"/>
    <property type="molecule type" value="Genomic_DNA"/>
</dbReference>
<proteinExistence type="predicted"/>
<sequence>MTDKTDVLVVYFSMTGNTKRAAEEIALKVKGDIVRLTPKVPYPDDYSKLSEVAKQQLDQHQLPELANDHIDLSPYNVVFIGYPAWWAQPSMLLHTFFKQEHFDGQEVIPFMTSVSSKVEESLPVVEKLLQGDVELLDGITANSNDQIDSFLKEEGLIR</sequence>
<dbReference type="GO" id="GO:0016651">
    <property type="term" value="F:oxidoreductase activity, acting on NAD(P)H"/>
    <property type="evidence" value="ECO:0007669"/>
    <property type="project" value="UniProtKB-ARBA"/>
</dbReference>